<reference evidence="1 2" key="1">
    <citation type="submission" date="2015-06" db="EMBL/GenBank/DDBJ databases">
        <authorList>
            <person name="Xie B.-B."/>
            <person name="Rong J.-C."/>
            <person name="Qin Q.-L."/>
            <person name="Zhang Y.-Z."/>
        </authorList>
    </citation>
    <scope>NUCLEOTIDE SEQUENCE [LARGE SCALE GENOMIC DNA]</scope>
    <source>
        <strain evidence="1 2">JCM 20779</strain>
    </source>
</reference>
<accession>A0ABM6NHV9</accession>
<evidence type="ECO:0000313" key="1">
    <source>
        <dbReference type="EMBL" id="ATD08324.1"/>
    </source>
</evidence>
<evidence type="ECO:0000313" key="2">
    <source>
        <dbReference type="Proteomes" id="UP000016521"/>
    </source>
</evidence>
<proteinExistence type="predicted"/>
<name>A0ABM6NHV9_PSEO7</name>
<organism evidence="1 2">
    <name type="scientific">Pseudoalteromonas piscicida</name>
    <dbReference type="NCBI Taxonomy" id="43662"/>
    <lineage>
        <taxon>Bacteria</taxon>
        <taxon>Pseudomonadati</taxon>
        <taxon>Pseudomonadota</taxon>
        <taxon>Gammaproteobacteria</taxon>
        <taxon>Alteromonadales</taxon>
        <taxon>Pseudoalteromonadaceae</taxon>
        <taxon>Pseudoalteromonas</taxon>
    </lineage>
</organism>
<dbReference type="Proteomes" id="UP000016521">
    <property type="component" value="Chromosome I"/>
</dbReference>
<dbReference type="EMBL" id="CP011924">
    <property type="protein sequence ID" value="ATD08324.1"/>
    <property type="molecule type" value="Genomic_DNA"/>
</dbReference>
<sequence length="57" mass="6214">MKLSLNKKKIKALSADKQTVPAVMTPQVAGGALRFSQDRLTHCVANTCGRHTCPDIY</sequence>
<dbReference type="RefSeq" id="WP_017218574.1">
    <property type="nucleotide sequence ID" value="NZ_CP011924.1"/>
</dbReference>
<protein>
    <submittedName>
        <fullName evidence="1">Uncharacterized protein</fullName>
    </submittedName>
</protein>
<gene>
    <name evidence="1" type="ORF">PPIS_a3552</name>
</gene>
<dbReference type="GeneID" id="98337557"/>
<keyword evidence="2" id="KW-1185">Reference proteome</keyword>